<dbReference type="PANTHER" id="PTHR16950:SF16">
    <property type="entry name" value="ZINC TRANSPORTER ZIP13"/>
    <property type="match status" value="1"/>
</dbReference>
<dbReference type="AlphaFoldDB" id="G4QDR6"/>
<dbReference type="Pfam" id="PF02535">
    <property type="entry name" value="Zip"/>
    <property type="match status" value="1"/>
</dbReference>
<keyword evidence="4 5" id="KW-0472">Membrane</keyword>
<evidence type="ECO:0000256" key="3">
    <source>
        <dbReference type="ARBA" id="ARBA00022989"/>
    </source>
</evidence>
<dbReference type="InterPro" id="IPR003689">
    <property type="entry name" value="ZIP"/>
</dbReference>
<dbReference type="RefSeq" id="WP_014109967.1">
    <property type="nucleotide sequence ID" value="NC_016041.1"/>
</dbReference>
<feature type="transmembrane region" description="Helical" evidence="5">
    <location>
        <begin position="39"/>
        <end position="56"/>
    </location>
</feature>
<keyword evidence="7" id="KW-1185">Reference proteome</keyword>
<dbReference type="EMBL" id="CP003060">
    <property type="protein sequence ID" value="AEP31095.1"/>
    <property type="molecule type" value="Genomic_DNA"/>
</dbReference>
<evidence type="ECO:0000256" key="5">
    <source>
        <dbReference type="SAM" id="Phobius"/>
    </source>
</evidence>
<dbReference type="GO" id="GO:0046873">
    <property type="term" value="F:metal ion transmembrane transporter activity"/>
    <property type="evidence" value="ECO:0007669"/>
    <property type="project" value="InterPro"/>
</dbReference>
<dbReference type="HOGENOM" id="CLU_015114_0_5_6"/>
<evidence type="ECO:0000313" key="6">
    <source>
        <dbReference type="EMBL" id="AEP31095.1"/>
    </source>
</evidence>
<evidence type="ECO:0000313" key="7">
    <source>
        <dbReference type="Proteomes" id="UP000009282"/>
    </source>
</evidence>
<protein>
    <submittedName>
        <fullName evidence="6">Zinc transporter</fullName>
    </submittedName>
</protein>
<evidence type="ECO:0000256" key="2">
    <source>
        <dbReference type="ARBA" id="ARBA00022692"/>
    </source>
</evidence>
<reference evidence="6 7" key="1">
    <citation type="journal article" date="2011" name="J. Bacteriol.">
        <title>Complete genome sequence of seawater bacterium Glaciecola nitratireducens FR1064T.</title>
        <authorList>
            <person name="Bian F."/>
            <person name="Qin Q.L."/>
            <person name="Xie B.B."/>
            <person name="Shu Y.L."/>
            <person name="Zhang X.Y."/>
            <person name="Yu Y."/>
            <person name="Chen B."/>
            <person name="Chen X.L."/>
            <person name="Zhou B.C."/>
            <person name="Zhang Y.Z."/>
        </authorList>
    </citation>
    <scope>NUCLEOTIDE SEQUENCE [LARGE SCALE GENOMIC DNA]</scope>
    <source>
        <strain evidence="7">JCM 12485 / KCTC 12276 / FR1064</strain>
    </source>
</reference>
<proteinExistence type="predicted"/>
<keyword evidence="3 5" id="KW-1133">Transmembrane helix</keyword>
<dbReference type="GO" id="GO:0016020">
    <property type="term" value="C:membrane"/>
    <property type="evidence" value="ECO:0007669"/>
    <property type="project" value="UniProtKB-SubCell"/>
</dbReference>
<dbReference type="KEGG" id="gni:GNIT_2999"/>
<comment type="subcellular location">
    <subcellularLocation>
        <location evidence="1">Membrane</location>
        <topology evidence="1">Multi-pass membrane protein</topology>
    </subcellularLocation>
</comment>
<dbReference type="PANTHER" id="PTHR16950">
    <property type="entry name" value="ZINC TRANSPORTER SLC39A7 HISTIDINE-RICH MEMBRANE PROTEIN KE4"/>
    <property type="match status" value="1"/>
</dbReference>
<accession>G4QDR6</accession>
<feature type="transmembrane region" description="Helical" evidence="5">
    <location>
        <begin position="194"/>
        <end position="213"/>
    </location>
</feature>
<feature type="transmembrane region" description="Helical" evidence="5">
    <location>
        <begin position="225"/>
        <end position="245"/>
    </location>
</feature>
<sequence length="247" mass="26832">MSEILWIIVSGLLMSAIALTGSITLLLKKETLHKVMIPLVAFAAGCLIGGAFFHMIPAGLAYSGISLGFFVWIVLGFCSFFALEQLLHWQHCHRTGSDSKQPLGYMILAADALHNLLGGLAIGGTFLIDIKLGITAWLAAAAHEVPQELGDFAVLIHSGWSNRNALLFNLLSGLTFLAGSLMAYLFAEQIDVTFLLPLAAGNFLYIGASDLVPEVNKQDSDTNNWVYFIAFLVGILLMLLFKILFEL</sequence>
<feature type="transmembrane region" description="Helical" evidence="5">
    <location>
        <begin position="103"/>
        <end position="128"/>
    </location>
</feature>
<name>G4QDR6_GLANF</name>
<feature type="transmembrane region" description="Helical" evidence="5">
    <location>
        <begin position="166"/>
        <end position="187"/>
    </location>
</feature>
<feature type="transmembrane region" description="Helical" evidence="5">
    <location>
        <begin position="62"/>
        <end position="83"/>
    </location>
</feature>
<evidence type="ECO:0000256" key="1">
    <source>
        <dbReference type="ARBA" id="ARBA00004141"/>
    </source>
</evidence>
<dbReference type="Proteomes" id="UP000009282">
    <property type="component" value="Chromosome"/>
</dbReference>
<feature type="transmembrane region" description="Helical" evidence="5">
    <location>
        <begin position="6"/>
        <end position="27"/>
    </location>
</feature>
<dbReference type="OrthoDB" id="9806593at2"/>
<dbReference type="STRING" id="1085623.GNIT_2999"/>
<keyword evidence="2 5" id="KW-0812">Transmembrane</keyword>
<evidence type="ECO:0000256" key="4">
    <source>
        <dbReference type="ARBA" id="ARBA00023136"/>
    </source>
</evidence>
<gene>
    <name evidence="6" type="ordered locus">GNIT_2999</name>
</gene>
<dbReference type="eggNOG" id="COG0428">
    <property type="taxonomic scope" value="Bacteria"/>
</dbReference>
<organism evidence="6 7">
    <name type="scientific">Glaciecola nitratireducens (strain JCM 12485 / KCTC 12276 / FR1064)</name>
    <dbReference type="NCBI Taxonomy" id="1085623"/>
    <lineage>
        <taxon>Bacteria</taxon>
        <taxon>Pseudomonadati</taxon>
        <taxon>Pseudomonadota</taxon>
        <taxon>Gammaproteobacteria</taxon>
        <taxon>Alteromonadales</taxon>
        <taxon>Alteromonadaceae</taxon>
        <taxon>Brumicola</taxon>
    </lineage>
</organism>